<evidence type="ECO:0000313" key="3">
    <source>
        <dbReference type="Proteomes" id="UP000192713"/>
    </source>
</evidence>
<protein>
    <recommendedName>
        <fullName evidence="1">HTH merR-type domain-containing protein</fullName>
    </recommendedName>
</protein>
<dbReference type="GO" id="GO:0003677">
    <property type="term" value="F:DNA binding"/>
    <property type="evidence" value="ECO:0007669"/>
    <property type="project" value="InterPro"/>
</dbReference>
<proteinExistence type="predicted"/>
<evidence type="ECO:0000313" key="2">
    <source>
        <dbReference type="EMBL" id="ORA77290.1"/>
    </source>
</evidence>
<dbReference type="InterPro" id="IPR000551">
    <property type="entry name" value="MerR-type_HTH_dom"/>
</dbReference>
<dbReference type="AlphaFoldDB" id="A0A1X0DZS6"/>
<name>A0A1X0DZS6_9MYCO</name>
<evidence type="ECO:0000259" key="1">
    <source>
        <dbReference type="Pfam" id="PF13411"/>
    </source>
</evidence>
<reference evidence="2 3" key="1">
    <citation type="submission" date="2017-02" db="EMBL/GenBank/DDBJ databases">
        <title>The new phylogeny of genus Mycobacterium.</title>
        <authorList>
            <person name="Tortoli E."/>
            <person name="Trovato A."/>
            <person name="Cirillo D.M."/>
        </authorList>
    </citation>
    <scope>NUCLEOTIDE SEQUENCE [LARGE SCALE GENOMIC DNA]</scope>
    <source>
        <strain evidence="2 3">DSM 45093</strain>
    </source>
</reference>
<dbReference type="InterPro" id="IPR009061">
    <property type="entry name" value="DNA-bd_dom_put_sf"/>
</dbReference>
<dbReference type="SUPFAM" id="SSF46955">
    <property type="entry name" value="Putative DNA-binding domain"/>
    <property type="match status" value="1"/>
</dbReference>
<feature type="domain" description="HTH merR-type" evidence="1">
    <location>
        <begin position="15"/>
        <end position="61"/>
    </location>
</feature>
<dbReference type="Gene3D" id="1.10.1660.10">
    <property type="match status" value="1"/>
</dbReference>
<dbReference type="RefSeq" id="WP_083082281.1">
    <property type="nucleotide sequence ID" value="NZ_MVHU01000034.1"/>
</dbReference>
<organism evidence="2 3">
    <name type="scientific">Mycolicibacter kumamotonensis</name>
    <dbReference type="NCBI Taxonomy" id="354243"/>
    <lineage>
        <taxon>Bacteria</taxon>
        <taxon>Bacillati</taxon>
        <taxon>Actinomycetota</taxon>
        <taxon>Actinomycetes</taxon>
        <taxon>Mycobacteriales</taxon>
        <taxon>Mycobacteriaceae</taxon>
        <taxon>Mycolicibacter</taxon>
    </lineage>
</organism>
<dbReference type="Proteomes" id="UP000192713">
    <property type="component" value="Unassembled WGS sequence"/>
</dbReference>
<sequence length="73" mass="8323">MLALTDDIDIHEQVTASEAAKHFGITTAAICNWVRRGHLAVTGIDAQGRRTYRKLDLEKVNNATMQRMRKRTR</sequence>
<accession>A0A1X0DZS6</accession>
<gene>
    <name evidence="2" type="ORF">BST28_18675</name>
</gene>
<dbReference type="Pfam" id="PF13411">
    <property type="entry name" value="MerR_1"/>
    <property type="match status" value="1"/>
</dbReference>
<dbReference type="EMBL" id="MVHU01000034">
    <property type="protein sequence ID" value="ORA77290.1"/>
    <property type="molecule type" value="Genomic_DNA"/>
</dbReference>
<comment type="caution">
    <text evidence="2">The sequence shown here is derived from an EMBL/GenBank/DDBJ whole genome shotgun (WGS) entry which is preliminary data.</text>
</comment>
<dbReference type="GO" id="GO:0006355">
    <property type="term" value="P:regulation of DNA-templated transcription"/>
    <property type="evidence" value="ECO:0007669"/>
    <property type="project" value="InterPro"/>
</dbReference>